<evidence type="ECO:0000256" key="1">
    <source>
        <dbReference type="SAM" id="Phobius"/>
    </source>
</evidence>
<gene>
    <name evidence="2" type="ordered locus">Oter_0598</name>
</gene>
<feature type="transmembrane region" description="Helical" evidence="1">
    <location>
        <begin position="141"/>
        <end position="168"/>
    </location>
</feature>
<keyword evidence="3" id="KW-1185">Reference proteome</keyword>
<evidence type="ECO:0000313" key="2">
    <source>
        <dbReference type="EMBL" id="ACB73888.1"/>
    </source>
</evidence>
<evidence type="ECO:0000313" key="3">
    <source>
        <dbReference type="Proteomes" id="UP000007013"/>
    </source>
</evidence>
<dbReference type="HOGENOM" id="CLU_350492_0_0_0"/>
<feature type="transmembrane region" description="Helical" evidence="1">
    <location>
        <begin position="449"/>
        <end position="464"/>
    </location>
</feature>
<feature type="transmembrane region" description="Helical" evidence="1">
    <location>
        <begin position="240"/>
        <end position="257"/>
    </location>
</feature>
<feature type="transmembrane region" description="Helical" evidence="1">
    <location>
        <begin position="188"/>
        <end position="205"/>
    </location>
</feature>
<dbReference type="RefSeq" id="WP_012373426.1">
    <property type="nucleotide sequence ID" value="NC_010571.1"/>
</dbReference>
<keyword evidence="1" id="KW-0812">Transmembrane</keyword>
<feature type="transmembrane region" description="Helical" evidence="1">
    <location>
        <begin position="333"/>
        <end position="352"/>
    </location>
</feature>
<dbReference type="OrthoDB" id="186957at2"/>
<sequence>MPPPASLSRFWIAALLIASTWFIVITAIRVQHVERLSAASGKLPALDPNSPTGYAHGQRRLLAPGHNNESYQWLMQTQQMIATSEWRLRRVSYDNAPIGRAVVTPSLYRWWLAGVAGCDHLLSGRPLGLAVERAALWSDPLLLLLLLAGGTWFVAAHFGPVAATVFPLAAVGLYPFGRAFLPGCPDNSALALVLLVGGILPLLAAIRSETAPSAARLRAWGVISGLLGGLAVWLNVRTAAPVLIGLGCGSAAAIWWSRGEAATRVPWRTWSYAGAATILIGWWIDYRAGDLGAWRLTEVHPLYALAWLGGGELLAGVSTWARQGRHFVTSGPLFRLVVALAVIAALPASMYFQHSRGLLAENSFARQLTPLDDTGEVANLWAWIVQESHAWQVVAVLVPLALLAFAGYLIQRRTTGDAQQAVLVVALGPVLVTLGFACGQLSWWRQLDALVLPLLVAATAGLPLPQSRRRFILAAVAAGLLAPGLVLLAPAWPSAEQAFSGREQEALAERELAYWLAQRAGPDGATALAPPNLTASLCFHGGLRGIGSPYRENDEGFQASVRLAGAVHADEAQALARQRGLTHVVIPSWDGFLDEYARLGGGEFGHTLVGLLHTWLPPRWLRPVAFYLPNEKVFENSRLLVFEFTEVQDEASALCRLTDYFVDMGQLDLAAMAAQTLATDYGGDFGAQVSQARVTIARRDPSGFARALESITAGLAAGQDETLAWDQRVSLCLVLAEGGRISEAKTQAARCLDEMGELEIRVLAEPTLFRFLTLCRALRLEIQDEPLRSFAKTLLPPALREQI</sequence>
<dbReference type="Proteomes" id="UP000007013">
    <property type="component" value="Chromosome"/>
</dbReference>
<accession>B1ZSN5</accession>
<feature type="transmembrane region" description="Helical" evidence="1">
    <location>
        <begin position="471"/>
        <end position="492"/>
    </location>
</feature>
<dbReference type="eggNOG" id="COG1287">
    <property type="taxonomic scope" value="Bacteria"/>
</dbReference>
<dbReference type="KEGG" id="ote:Oter_0598"/>
<feature type="transmembrane region" description="Helical" evidence="1">
    <location>
        <begin position="6"/>
        <end position="28"/>
    </location>
</feature>
<feature type="transmembrane region" description="Helical" evidence="1">
    <location>
        <begin position="390"/>
        <end position="410"/>
    </location>
</feature>
<protein>
    <submittedName>
        <fullName evidence="2">Uncharacterized protein</fullName>
    </submittedName>
</protein>
<proteinExistence type="predicted"/>
<name>B1ZSN5_OPITP</name>
<feature type="transmembrane region" description="Helical" evidence="1">
    <location>
        <begin position="269"/>
        <end position="284"/>
    </location>
</feature>
<keyword evidence="1" id="KW-1133">Transmembrane helix</keyword>
<feature type="transmembrane region" description="Helical" evidence="1">
    <location>
        <begin position="217"/>
        <end position="234"/>
    </location>
</feature>
<dbReference type="AlphaFoldDB" id="B1ZSN5"/>
<reference evidence="2 3" key="1">
    <citation type="journal article" date="2011" name="J. Bacteriol.">
        <title>Genome sequence of the verrucomicrobium Opitutus terrae PB90-1, an abundant inhabitant of rice paddy soil ecosystems.</title>
        <authorList>
            <person name="van Passel M.W."/>
            <person name="Kant R."/>
            <person name="Palva A."/>
            <person name="Copeland A."/>
            <person name="Lucas S."/>
            <person name="Lapidus A."/>
            <person name="Glavina del Rio T."/>
            <person name="Pitluck S."/>
            <person name="Goltsman E."/>
            <person name="Clum A."/>
            <person name="Sun H."/>
            <person name="Schmutz J."/>
            <person name="Larimer F.W."/>
            <person name="Land M.L."/>
            <person name="Hauser L."/>
            <person name="Kyrpides N."/>
            <person name="Mikhailova N."/>
            <person name="Richardson P.P."/>
            <person name="Janssen P.H."/>
            <person name="de Vos W.M."/>
            <person name="Smidt H."/>
        </authorList>
    </citation>
    <scope>NUCLEOTIDE SEQUENCE [LARGE SCALE GENOMIC DNA]</scope>
    <source>
        <strain evidence="3">DSM 11246 / JCM 15787 / PB90-1</strain>
    </source>
</reference>
<feature type="transmembrane region" description="Helical" evidence="1">
    <location>
        <begin position="304"/>
        <end position="321"/>
    </location>
</feature>
<feature type="transmembrane region" description="Helical" evidence="1">
    <location>
        <begin position="422"/>
        <end position="443"/>
    </location>
</feature>
<dbReference type="EMBL" id="CP001032">
    <property type="protein sequence ID" value="ACB73888.1"/>
    <property type="molecule type" value="Genomic_DNA"/>
</dbReference>
<keyword evidence="1" id="KW-0472">Membrane</keyword>
<organism evidence="2 3">
    <name type="scientific">Opitutus terrae (strain DSM 11246 / JCM 15787 / PB90-1)</name>
    <dbReference type="NCBI Taxonomy" id="452637"/>
    <lineage>
        <taxon>Bacteria</taxon>
        <taxon>Pseudomonadati</taxon>
        <taxon>Verrucomicrobiota</taxon>
        <taxon>Opitutia</taxon>
        <taxon>Opitutales</taxon>
        <taxon>Opitutaceae</taxon>
        <taxon>Opitutus</taxon>
    </lineage>
</organism>